<gene>
    <name evidence="1" type="ORF">CQ13_04290</name>
</gene>
<reference evidence="1 2" key="1">
    <citation type="submission" date="2014-03" db="EMBL/GenBank/DDBJ databases">
        <title>Bradyrhizobium valentinum sp. nov., isolated from effective nodules of Lupinus mariae-josephae, a lupine endemic of basic-lime soils in Eastern Spain.</title>
        <authorList>
            <person name="Duran D."/>
            <person name="Rey L."/>
            <person name="Navarro A."/>
            <person name="Busquets A."/>
            <person name="Imperial J."/>
            <person name="Ruiz-Argueso T."/>
        </authorList>
    </citation>
    <scope>NUCLEOTIDE SEQUENCE [LARGE SCALE GENOMIC DNA]</scope>
    <source>
        <strain evidence="1 2">Ro19</strain>
    </source>
</reference>
<accession>A0A0R3N5Y1</accession>
<evidence type="ECO:0000313" key="2">
    <source>
        <dbReference type="Proteomes" id="UP000052023"/>
    </source>
</evidence>
<dbReference type="EMBL" id="LLYA01000112">
    <property type="protein sequence ID" value="KRR27611.1"/>
    <property type="molecule type" value="Genomic_DNA"/>
</dbReference>
<organism evidence="1 2">
    <name type="scientific">Bradyrhizobium retamae</name>
    <dbReference type="NCBI Taxonomy" id="1300035"/>
    <lineage>
        <taxon>Bacteria</taxon>
        <taxon>Pseudomonadati</taxon>
        <taxon>Pseudomonadota</taxon>
        <taxon>Alphaproteobacteria</taxon>
        <taxon>Hyphomicrobiales</taxon>
        <taxon>Nitrobacteraceae</taxon>
        <taxon>Bradyrhizobium</taxon>
    </lineage>
</organism>
<sequence>MALGQMCMTARCAEDASRALDFVICSYGRDDAGDALRRLNQMRELWDRTPDAFASVKAVMRTLDDMAPEYPQRAPDAWGAVFDRAVEASSEASVALYCLGRTDPLHAATVEILRWMQSRELLTPRACVLDGAAAAGASWRPLPSMSEPPLG</sequence>
<dbReference type="AlphaFoldDB" id="A0A0R3N5Y1"/>
<keyword evidence="2" id="KW-1185">Reference proteome</keyword>
<proteinExistence type="predicted"/>
<evidence type="ECO:0000313" key="1">
    <source>
        <dbReference type="EMBL" id="KRR27611.1"/>
    </source>
</evidence>
<name>A0A0R3N5Y1_9BRAD</name>
<comment type="caution">
    <text evidence="1">The sequence shown here is derived from an EMBL/GenBank/DDBJ whole genome shotgun (WGS) entry which is preliminary data.</text>
</comment>
<protein>
    <submittedName>
        <fullName evidence="1">Uncharacterized protein</fullName>
    </submittedName>
</protein>
<dbReference type="Proteomes" id="UP000052023">
    <property type="component" value="Unassembled WGS sequence"/>
</dbReference>